<sequence length="95" mass="10558">MTALPVASTNPRFAWQSGGFSFQCVADRSPQAVYGKTACGKPLYIAWQQGFFMAFRGLAMNIADSLENCTDSGLVEFFINKILENKKKRKNIANE</sequence>
<organism evidence="1 2">
    <name type="scientific">Comamonas thiooxydans</name>
    <dbReference type="NCBI Taxonomy" id="363952"/>
    <lineage>
        <taxon>Bacteria</taxon>
        <taxon>Pseudomonadati</taxon>
        <taxon>Pseudomonadota</taxon>
        <taxon>Betaproteobacteria</taxon>
        <taxon>Burkholderiales</taxon>
        <taxon>Comamonadaceae</taxon>
        <taxon>Comamonas</taxon>
    </lineage>
</organism>
<protein>
    <submittedName>
        <fullName evidence="1">Uncharacterized protein</fullName>
    </submittedName>
</protein>
<dbReference type="Proteomes" id="UP001161065">
    <property type="component" value="Unassembled WGS sequence"/>
</dbReference>
<evidence type="ECO:0000313" key="2">
    <source>
        <dbReference type="Proteomes" id="UP001161065"/>
    </source>
</evidence>
<proteinExistence type="predicted"/>
<evidence type="ECO:0000313" key="1">
    <source>
        <dbReference type="EMBL" id="MDH1333383.1"/>
    </source>
</evidence>
<dbReference type="RefSeq" id="WP_187427528.1">
    <property type="nucleotide sequence ID" value="NZ_JAOCEK010000002.1"/>
</dbReference>
<dbReference type="AlphaFoldDB" id="A0AA42Q219"/>
<reference evidence="1" key="1">
    <citation type="submission" date="2022-09" db="EMBL/GenBank/DDBJ databases">
        <title>Intensive care unit water sources are persistently colonized with multi-drug resistant bacteria and are the site of extensive horizontal gene transfer of antibiotic resistance genes.</title>
        <authorList>
            <person name="Diorio-Toth L."/>
        </authorList>
    </citation>
    <scope>NUCLEOTIDE SEQUENCE</scope>
    <source>
        <strain evidence="1">GD03832</strain>
    </source>
</reference>
<name>A0AA42Q219_9BURK</name>
<comment type="caution">
    <text evidence="1">The sequence shown here is derived from an EMBL/GenBank/DDBJ whole genome shotgun (WGS) entry which is preliminary data.</text>
</comment>
<dbReference type="EMBL" id="JAOCEK010000002">
    <property type="protein sequence ID" value="MDH1333383.1"/>
    <property type="molecule type" value="Genomic_DNA"/>
</dbReference>
<accession>A0AA42Q219</accession>
<gene>
    <name evidence="1" type="ORF">N5D63_04380</name>
</gene>